<dbReference type="FunFam" id="3.40.47.10:FF:000010">
    <property type="entry name" value="Acetyl-CoA acetyltransferase (Thiolase)"/>
    <property type="match status" value="1"/>
</dbReference>
<evidence type="ECO:0000313" key="11">
    <source>
        <dbReference type="EMBL" id="RSM82865.1"/>
    </source>
</evidence>
<evidence type="ECO:0000256" key="1">
    <source>
        <dbReference type="ARBA" id="ARBA00010982"/>
    </source>
</evidence>
<evidence type="ECO:0000256" key="2">
    <source>
        <dbReference type="ARBA" id="ARBA00012705"/>
    </source>
</evidence>
<organism evidence="11 12">
    <name type="scientific">Kibdelosporangium aridum</name>
    <dbReference type="NCBI Taxonomy" id="2030"/>
    <lineage>
        <taxon>Bacteria</taxon>
        <taxon>Bacillati</taxon>
        <taxon>Actinomycetota</taxon>
        <taxon>Actinomycetes</taxon>
        <taxon>Pseudonocardiales</taxon>
        <taxon>Pseudonocardiaceae</taxon>
        <taxon>Kibdelosporangium</taxon>
    </lineage>
</organism>
<comment type="caution">
    <text evidence="11">The sequence shown here is derived from an EMBL/GenBank/DDBJ whole genome shotgun (WGS) entry which is preliminary data.</text>
</comment>
<dbReference type="InterPro" id="IPR020610">
    <property type="entry name" value="Thiolase_AS"/>
</dbReference>
<dbReference type="OrthoDB" id="9764638at2"/>
<dbReference type="CDD" id="cd00751">
    <property type="entry name" value="thiolase"/>
    <property type="match status" value="1"/>
</dbReference>
<reference evidence="11 12" key="1">
    <citation type="submission" date="2018-05" db="EMBL/GenBank/DDBJ databases">
        <title>Evolution of GPA BGCs.</title>
        <authorList>
            <person name="Waglechner N."/>
            <person name="Wright G.D."/>
        </authorList>
    </citation>
    <scope>NUCLEOTIDE SEQUENCE [LARGE SCALE GENOMIC DNA]</scope>
    <source>
        <strain evidence="11 12">A82846</strain>
    </source>
</reference>
<dbReference type="Pfam" id="PF02803">
    <property type="entry name" value="Thiolase_C"/>
    <property type="match status" value="1"/>
</dbReference>
<dbReference type="PANTHER" id="PTHR18919:SF107">
    <property type="entry name" value="ACETYL-COA ACETYLTRANSFERASE, CYTOSOLIC"/>
    <property type="match status" value="1"/>
</dbReference>
<dbReference type="NCBIfam" id="TIGR01930">
    <property type="entry name" value="AcCoA-C-Actrans"/>
    <property type="match status" value="1"/>
</dbReference>
<evidence type="ECO:0000259" key="10">
    <source>
        <dbReference type="Pfam" id="PF02803"/>
    </source>
</evidence>
<evidence type="ECO:0000256" key="6">
    <source>
        <dbReference type="ARBA" id="ARBA00040529"/>
    </source>
</evidence>
<feature type="active site" description="Proton acceptor" evidence="7">
    <location>
        <position position="349"/>
    </location>
</feature>
<keyword evidence="3 8" id="KW-0808">Transferase</keyword>
<evidence type="ECO:0000256" key="7">
    <source>
        <dbReference type="PIRSR" id="PIRSR000429-1"/>
    </source>
</evidence>
<comment type="similarity">
    <text evidence="1 8">Belongs to the thiolase-like superfamily. Thiolase family.</text>
</comment>
<dbReference type="InterPro" id="IPR020617">
    <property type="entry name" value="Thiolase_C"/>
</dbReference>
<dbReference type="PROSITE" id="PS00098">
    <property type="entry name" value="THIOLASE_1"/>
    <property type="match status" value="1"/>
</dbReference>
<sequence length="394" mass="40294">MSGSVIVAGARTPMGRLLGQLKDFSGAQLGGFAIKGALERAGVAPEQVQYVIMGQVLTAGAGQIPARQAAAAAGIPMSVPALTINKVCLSGLDAIALADQLIRAGEFDIIVAGGQESMTQAPHLLSKSRGGYKYGDVTMMDHMAHDGLFCAFDQVAMGASTEKYNSRYSVTREQQDEFAVRSHQRAAAAQKNGYFAEEIVPVSVPQRKGGPLVVDTDEGVRGDTSVETLGRLRPAFASDGTITAGSSSPISDGAAAVVVMSKAKAEELGLTWLAEIGAHGVVAGPDASLHEQPSNAIKAALAKENITAEDLDLVEINEAFAAVGLVSTDHLGISADKVNVNGGAIALGHPIGMSGARLALHLALELKRRGGGVGAAALCGGGGQGDALIIRVPN</sequence>
<feature type="domain" description="Thiolase C-terminal" evidence="10">
    <location>
        <begin position="271"/>
        <end position="391"/>
    </location>
</feature>
<dbReference type="SUPFAM" id="SSF53901">
    <property type="entry name" value="Thiolase-like"/>
    <property type="match status" value="2"/>
</dbReference>
<gene>
    <name evidence="11" type="ORF">DMH04_24790</name>
</gene>
<proteinExistence type="inferred from homology"/>
<dbReference type="GO" id="GO:0003985">
    <property type="term" value="F:acetyl-CoA C-acetyltransferase activity"/>
    <property type="evidence" value="ECO:0007669"/>
    <property type="project" value="UniProtKB-EC"/>
</dbReference>
<dbReference type="Proteomes" id="UP000287547">
    <property type="component" value="Unassembled WGS sequence"/>
</dbReference>
<feature type="domain" description="Thiolase N-terminal" evidence="9">
    <location>
        <begin position="5"/>
        <end position="262"/>
    </location>
</feature>
<dbReference type="InterPro" id="IPR020616">
    <property type="entry name" value="Thiolase_N"/>
</dbReference>
<dbReference type="EMBL" id="QHKI01000021">
    <property type="protein sequence ID" value="RSM82865.1"/>
    <property type="molecule type" value="Genomic_DNA"/>
</dbReference>
<dbReference type="InterPro" id="IPR020613">
    <property type="entry name" value="Thiolase_CS"/>
</dbReference>
<evidence type="ECO:0000259" key="9">
    <source>
        <dbReference type="Pfam" id="PF00108"/>
    </source>
</evidence>
<accession>A0A428Z6S8</accession>
<evidence type="ECO:0000256" key="3">
    <source>
        <dbReference type="ARBA" id="ARBA00022679"/>
    </source>
</evidence>
<dbReference type="InterPro" id="IPR020615">
    <property type="entry name" value="Thiolase_acyl_enz_int_AS"/>
</dbReference>
<evidence type="ECO:0000256" key="8">
    <source>
        <dbReference type="RuleBase" id="RU003557"/>
    </source>
</evidence>
<dbReference type="Gene3D" id="3.40.47.10">
    <property type="match status" value="2"/>
</dbReference>
<dbReference type="PIRSF" id="PIRSF000429">
    <property type="entry name" value="Ac-CoA_Ac_transf"/>
    <property type="match status" value="1"/>
</dbReference>
<name>A0A428Z6S8_KIBAR</name>
<dbReference type="Pfam" id="PF00108">
    <property type="entry name" value="Thiolase_N"/>
    <property type="match status" value="1"/>
</dbReference>
<dbReference type="EC" id="2.3.1.9" evidence="2"/>
<evidence type="ECO:0000313" key="12">
    <source>
        <dbReference type="Proteomes" id="UP000287547"/>
    </source>
</evidence>
<dbReference type="PANTHER" id="PTHR18919">
    <property type="entry name" value="ACETYL-COA C-ACYLTRANSFERASE"/>
    <property type="match status" value="1"/>
</dbReference>
<dbReference type="AlphaFoldDB" id="A0A428Z6S8"/>
<dbReference type="InterPro" id="IPR016039">
    <property type="entry name" value="Thiolase-like"/>
</dbReference>
<dbReference type="PROSITE" id="PS00737">
    <property type="entry name" value="THIOLASE_2"/>
    <property type="match status" value="1"/>
</dbReference>
<protein>
    <recommendedName>
        <fullName evidence="6">Probable acetyl-CoA acetyltransferase</fullName>
        <ecNumber evidence="2">2.3.1.9</ecNumber>
    </recommendedName>
    <alternativeName>
        <fullName evidence="5">Acetoacetyl-CoA thiolase</fullName>
    </alternativeName>
</protein>
<dbReference type="RefSeq" id="WP_037268373.1">
    <property type="nucleotide sequence ID" value="NZ_QHKI01000021.1"/>
</dbReference>
<dbReference type="PROSITE" id="PS00099">
    <property type="entry name" value="THIOLASE_3"/>
    <property type="match status" value="1"/>
</dbReference>
<feature type="active site" description="Acyl-thioester intermediate" evidence="7">
    <location>
        <position position="88"/>
    </location>
</feature>
<feature type="active site" description="Proton acceptor" evidence="7">
    <location>
        <position position="379"/>
    </location>
</feature>
<keyword evidence="4 8" id="KW-0012">Acyltransferase</keyword>
<evidence type="ECO:0000256" key="5">
    <source>
        <dbReference type="ARBA" id="ARBA00030755"/>
    </source>
</evidence>
<dbReference type="InterPro" id="IPR002155">
    <property type="entry name" value="Thiolase"/>
</dbReference>
<evidence type="ECO:0000256" key="4">
    <source>
        <dbReference type="ARBA" id="ARBA00023315"/>
    </source>
</evidence>